<keyword evidence="7" id="KW-0436">Ligase</keyword>
<evidence type="ECO:0000259" key="6">
    <source>
        <dbReference type="Pfam" id="PF04932"/>
    </source>
</evidence>
<keyword evidence="2 5" id="KW-0812">Transmembrane</keyword>
<feature type="transmembrane region" description="Helical" evidence="5">
    <location>
        <begin position="322"/>
        <end position="342"/>
    </location>
</feature>
<reference evidence="7 8" key="1">
    <citation type="submission" date="2023-09" db="EMBL/GenBank/DDBJ databases">
        <authorList>
            <person name="Rey-Velasco X."/>
        </authorList>
    </citation>
    <scope>NUCLEOTIDE SEQUENCE [LARGE SCALE GENOMIC DNA]</scope>
    <source>
        <strain evidence="7 8">P050</strain>
    </source>
</reference>
<feature type="transmembrane region" description="Helical" evidence="5">
    <location>
        <begin position="166"/>
        <end position="183"/>
    </location>
</feature>
<proteinExistence type="predicted"/>
<dbReference type="RefSeq" id="WP_311594244.1">
    <property type="nucleotide sequence ID" value="NZ_JAVRHV010000008.1"/>
</dbReference>
<evidence type="ECO:0000256" key="5">
    <source>
        <dbReference type="SAM" id="Phobius"/>
    </source>
</evidence>
<keyword evidence="8" id="KW-1185">Reference proteome</keyword>
<feature type="transmembrane region" description="Helical" evidence="5">
    <location>
        <begin position="20"/>
        <end position="43"/>
    </location>
</feature>
<sequence>MKGRLTYLLPITLALLPITAVFLSVKMIPFMVLMLLFISLLEIDKKQTLRKNKKFLYPYILYVSVFFLYTVISIDLKESSRILERQISLLLIPFIVFYSNLSRIRIQLFFKWFILLMLGITVISVLKLVIFIYEFDEWIKIMNEVSSNNTYIQFKYPHLMNVHPTYWSYLLVISNIVLLNNRISKIFPNRLSILLLAIFNLNILFLSARTPLIINLFIHFFYLIIFFKSVATNKKSKMFAAVVVVVILGLIIGNFPYLIFKFKTISSDERVFLWQNAFNKIQDNMFILGEGLGSGTKVSKEYILSINDPRIHYKGYDLHNQYLMHFLDMGILGFTSLVYLIFGPLIKIKRCFSFTHFELVAFIIFSSLSIFTESSLYIIKGIIVFSVFSSIFVLYLSNSINKN</sequence>
<evidence type="ECO:0000256" key="1">
    <source>
        <dbReference type="ARBA" id="ARBA00004141"/>
    </source>
</evidence>
<feature type="transmembrane region" description="Helical" evidence="5">
    <location>
        <begin position="82"/>
        <end position="101"/>
    </location>
</feature>
<evidence type="ECO:0000256" key="4">
    <source>
        <dbReference type="ARBA" id="ARBA00023136"/>
    </source>
</evidence>
<organism evidence="7 8">
    <name type="scientific">Urechidicola vernalis</name>
    <dbReference type="NCBI Taxonomy" id="3075600"/>
    <lineage>
        <taxon>Bacteria</taxon>
        <taxon>Pseudomonadati</taxon>
        <taxon>Bacteroidota</taxon>
        <taxon>Flavobacteriia</taxon>
        <taxon>Flavobacteriales</taxon>
        <taxon>Flavobacteriaceae</taxon>
        <taxon>Urechidicola</taxon>
    </lineage>
</organism>
<dbReference type="Pfam" id="PF04932">
    <property type="entry name" value="Wzy_C"/>
    <property type="match status" value="1"/>
</dbReference>
<accession>A0ABU2Y8L4</accession>
<feature type="transmembrane region" description="Helical" evidence="5">
    <location>
        <begin position="212"/>
        <end position="231"/>
    </location>
</feature>
<gene>
    <name evidence="7" type="ORF">RM519_12945</name>
</gene>
<dbReference type="GO" id="GO:0016874">
    <property type="term" value="F:ligase activity"/>
    <property type="evidence" value="ECO:0007669"/>
    <property type="project" value="UniProtKB-KW"/>
</dbReference>
<feature type="transmembrane region" description="Helical" evidence="5">
    <location>
        <begin position="354"/>
        <end position="371"/>
    </location>
</feature>
<comment type="caution">
    <text evidence="7">The sequence shown here is derived from an EMBL/GenBank/DDBJ whole genome shotgun (WGS) entry which is preliminary data.</text>
</comment>
<keyword evidence="3 5" id="KW-1133">Transmembrane helix</keyword>
<feature type="transmembrane region" description="Helical" evidence="5">
    <location>
        <begin position="113"/>
        <end position="133"/>
    </location>
</feature>
<evidence type="ECO:0000256" key="2">
    <source>
        <dbReference type="ARBA" id="ARBA00022692"/>
    </source>
</evidence>
<feature type="transmembrane region" description="Helical" evidence="5">
    <location>
        <begin position="238"/>
        <end position="260"/>
    </location>
</feature>
<protein>
    <submittedName>
        <fullName evidence="7">O-antigen ligase family protein</fullName>
    </submittedName>
</protein>
<feature type="transmembrane region" description="Helical" evidence="5">
    <location>
        <begin position="190"/>
        <end position="206"/>
    </location>
</feature>
<feature type="domain" description="O-antigen ligase-related" evidence="6">
    <location>
        <begin position="196"/>
        <end position="337"/>
    </location>
</feature>
<evidence type="ECO:0000313" key="7">
    <source>
        <dbReference type="EMBL" id="MDT0554160.1"/>
    </source>
</evidence>
<feature type="transmembrane region" description="Helical" evidence="5">
    <location>
        <begin position="377"/>
        <end position="396"/>
    </location>
</feature>
<comment type="subcellular location">
    <subcellularLocation>
        <location evidence="1">Membrane</location>
        <topology evidence="1">Multi-pass membrane protein</topology>
    </subcellularLocation>
</comment>
<dbReference type="EMBL" id="JAVRHV010000008">
    <property type="protein sequence ID" value="MDT0554160.1"/>
    <property type="molecule type" value="Genomic_DNA"/>
</dbReference>
<evidence type="ECO:0000313" key="8">
    <source>
        <dbReference type="Proteomes" id="UP001252186"/>
    </source>
</evidence>
<feature type="transmembrane region" description="Helical" evidence="5">
    <location>
        <begin position="55"/>
        <end position="76"/>
    </location>
</feature>
<name>A0ABU2Y8L4_9FLAO</name>
<evidence type="ECO:0000256" key="3">
    <source>
        <dbReference type="ARBA" id="ARBA00022989"/>
    </source>
</evidence>
<dbReference type="Proteomes" id="UP001252186">
    <property type="component" value="Unassembled WGS sequence"/>
</dbReference>
<dbReference type="InterPro" id="IPR051533">
    <property type="entry name" value="WaaL-like"/>
</dbReference>
<dbReference type="PANTHER" id="PTHR37422:SF13">
    <property type="entry name" value="LIPOPOLYSACCHARIDE BIOSYNTHESIS PROTEIN PA4999-RELATED"/>
    <property type="match status" value="1"/>
</dbReference>
<keyword evidence="4 5" id="KW-0472">Membrane</keyword>
<dbReference type="InterPro" id="IPR007016">
    <property type="entry name" value="O-antigen_ligase-rel_domated"/>
</dbReference>
<dbReference type="PANTHER" id="PTHR37422">
    <property type="entry name" value="TEICHURONIC ACID BIOSYNTHESIS PROTEIN TUAE"/>
    <property type="match status" value="1"/>
</dbReference>